<dbReference type="SUPFAM" id="SSF161084">
    <property type="entry name" value="MAPEG domain-like"/>
    <property type="match status" value="1"/>
</dbReference>
<dbReference type="InterPro" id="IPR001129">
    <property type="entry name" value="Membr-assoc_MAPEG"/>
</dbReference>
<organism evidence="6 7">
    <name type="scientific">Luteimonas marina</name>
    <dbReference type="NCBI Taxonomy" id="488485"/>
    <lineage>
        <taxon>Bacteria</taxon>
        <taxon>Pseudomonadati</taxon>
        <taxon>Pseudomonadota</taxon>
        <taxon>Gammaproteobacteria</taxon>
        <taxon>Lysobacterales</taxon>
        <taxon>Lysobacteraceae</taxon>
        <taxon>Luteimonas</taxon>
    </lineage>
</organism>
<accession>A0A5C5TYL9</accession>
<dbReference type="Proteomes" id="UP000319980">
    <property type="component" value="Unassembled WGS sequence"/>
</dbReference>
<protein>
    <recommendedName>
        <fullName evidence="8">MAPEG family protein</fullName>
    </recommendedName>
</protein>
<keyword evidence="2 5" id="KW-0812">Transmembrane</keyword>
<comment type="caution">
    <text evidence="6">The sequence shown here is derived from an EMBL/GenBank/DDBJ whole genome shotgun (WGS) entry which is preliminary data.</text>
</comment>
<reference evidence="6 7" key="1">
    <citation type="journal article" date="2008" name="Int. J. Syst. Evol. Microbiol.">
        <title>Luteimonas marina sp. nov., isolated from seawater.</title>
        <authorList>
            <person name="Baik K.S."/>
            <person name="Park S.C."/>
            <person name="Kim M.S."/>
            <person name="Kim E.M."/>
            <person name="Park C."/>
            <person name="Chun J."/>
            <person name="Seong C.N."/>
        </authorList>
    </citation>
    <scope>NUCLEOTIDE SEQUENCE [LARGE SCALE GENOMIC DNA]</scope>
    <source>
        <strain evidence="6 7">FR1330</strain>
    </source>
</reference>
<feature type="transmembrane region" description="Helical" evidence="5">
    <location>
        <begin position="53"/>
        <end position="69"/>
    </location>
</feature>
<dbReference type="InterPro" id="IPR023352">
    <property type="entry name" value="MAPEG-like_dom_sf"/>
</dbReference>
<gene>
    <name evidence="6" type="ORF">FQY83_14105</name>
</gene>
<dbReference type="PANTHER" id="PTHR35814:SF1">
    <property type="entry name" value="GLUTATHIONE S-TRANSFERASE-RELATED"/>
    <property type="match status" value="1"/>
</dbReference>
<dbReference type="GO" id="GO:0016020">
    <property type="term" value="C:membrane"/>
    <property type="evidence" value="ECO:0007669"/>
    <property type="project" value="UniProtKB-SubCell"/>
</dbReference>
<sequence length="133" mass="14233">MIPRITLLIASLHVLLYVALALRVVLHRRAHRIGVGTGGDAAMTRKVRVHANFAEYVPLALLMLALLELSGFRAGLLWAFGVALLLARVLHAIGLGGSAGYSFGRFGGALLTFLVLLAMALAGIWRTLVVHTL</sequence>
<evidence type="ECO:0000313" key="7">
    <source>
        <dbReference type="Proteomes" id="UP000319980"/>
    </source>
</evidence>
<evidence type="ECO:0000256" key="5">
    <source>
        <dbReference type="SAM" id="Phobius"/>
    </source>
</evidence>
<dbReference type="Pfam" id="PF01124">
    <property type="entry name" value="MAPEG"/>
    <property type="match status" value="1"/>
</dbReference>
<proteinExistence type="predicted"/>
<feature type="transmembrane region" description="Helical" evidence="5">
    <location>
        <begin position="76"/>
        <end position="94"/>
    </location>
</feature>
<name>A0A5C5TYL9_9GAMM</name>
<evidence type="ECO:0008006" key="8">
    <source>
        <dbReference type="Google" id="ProtNLM"/>
    </source>
</evidence>
<keyword evidence="3 5" id="KW-1133">Transmembrane helix</keyword>
<dbReference type="OrthoDB" id="8537976at2"/>
<dbReference type="AlphaFoldDB" id="A0A5C5TYL9"/>
<dbReference type="Gene3D" id="1.20.120.550">
    <property type="entry name" value="Membrane associated eicosanoid/glutathione metabolism-like domain"/>
    <property type="match status" value="1"/>
</dbReference>
<dbReference type="PANTHER" id="PTHR35814">
    <property type="match status" value="1"/>
</dbReference>
<keyword evidence="4 5" id="KW-0472">Membrane</keyword>
<evidence type="ECO:0000256" key="3">
    <source>
        <dbReference type="ARBA" id="ARBA00022989"/>
    </source>
</evidence>
<feature type="transmembrane region" description="Helical" evidence="5">
    <location>
        <begin position="106"/>
        <end position="125"/>
    </location>
</feature>
<evidence type="ECO:0000256" key="4">
    <source>
        <dbReference type="ARBA" id="ARBA00023136"/>
    </source>
</evidence>
<keyword evidence="7" id="KW-1185">Reference proteome</keyword>
<evidence type="ECO:0000313" key="6">
    <source>
        <dbReference type="EMBL" id="TWT18508.1"/>
    </source>
</evidence>
<evidence type="ECO:0000256" key="1">
    <source>
        <dbReference type="ARBA" id="ARBA00004370"/>
    </source>
</evidence>
<comment type="subcellular location">
    <subcellularLocation>
        <location evidence="1">Membrane</location>
    </subcellularLocation>
</comment>
<dbReference type="RefSeq" id="WP_146388614.1">
    <property type="nucleotide sequence ID" value="NZ_VOHK01000006.1"/>
</dbReference>
<evidence type="ECO:0000256" key="2">
    <source>
        <dbReference type="ARBA" id="ARBA00022692"/>
    </source>
</evidence>
<dbReference type="EMBL" id="VOHK01000006">
    <property type="protein sequence ID" value="TWT18508.1"/>
    <property type="molecule type" value="Genomic_DNA"/>
</dbReference>